<comment type="subcellular location">
    <subcellularLocation>
        <location evidence="1">Cell membrane</location>
        <topology evidence="1">Multi-pass membrane protein</topology>
    </subcellularLocation>
</comment>
<dbReference type="PANTHER" id="PTHR35007:SF4">
    <property type="entry name" value="CONSERVED TRANSMEMBRANE PROTEIN-RELATED"/>
    <property type="match status" value="1"/>
</dbReference>
<dbReference type="GO" id="GO:0005886">
    <property type="term" value="C:plasma membrane"/>
    <property type="evidence" value="ECO:0007669"/>
    <property type="project" value="UniProtKB-SubCell"/>
</dbReference>
<sequence>MVLLAGALIAWPDGLARTRLRYVCGDAAARRRVLPAVLGRAPKKVVVPVAAGLMGLVAAGPLHACAAALLGAVVSELRRRAGVRGARLTRLGSWERALDDASSALRAGAGPEEALHRAAEGASSGDPGVAEILSSAASHARLGGDVATALHEAATRQAGGAVADVASASSAGVGGADRVAGELAGAWHLATRHGVVLAEVVDGLRADVASRRERAVRVDAALAGPRATAVILTGLPGFGVLLGSGFGADPLGVLVAGPIGGALCLIGAGFLAAGLMWTERIVDGASR</sequence>
<feature type="transmembrane region" description="Helical" evidence="6">
    <location>
        <begin position="253"/>
        <end position="277"/>
    </location>
</feature>
<comment type="caution">
    <text evidence="8">The sequence shown here is derived from an EMBL/GenBank/DDBJ whole genome shotgun (WGS) entry which is preliminary data.</text>
</comment>
<evidence type="ECO:0000313" key="8">
    <source>
        <dbReference type="EMBL" id="PAY23505.1"/>
    </source>
</evidence>
<evidence type="ECO:0000256" key="5">
    <source>
        <dbReference type="ARBA" id="ARBA00023136"/>
    </source>
</evidence>
<dbReference type="AlphaFoldDB" id="A0A2A2WQT5"/>
<organism evidence="8 9">
    <name type="scientific">Dietzia natronolimnaea</name>
    <dbReference type="NCBI Taxonomy" id="161920"/>
    <lineage>
        <taxon>Bacteria</taxon>
        <taxon>Bacillati</taxon>
        <taxon>Actinomycetota</taxon>
        <taxon>Actinomycetes</taxon>
        <taxon>Mycobacteriales</taxon>
        <taxon>Dietziaceae</taxon>
        <taxon>Dietzia</taxon>
    </lineage>
</organism>
<keyword evidence="9" id="KW-1185">Reference proteome</keyword>
<evidence type="ECO:0000256" key="1">
    <source>
        <dbReference type="ARBA" id="ARBA00004651"/>
    </source>
</evidence>
<keyword evidence="3 6" id="KW-0812">Transmembrane</keyword>
<feature type="transmembrane region" description="Helical" evidence="6">
    <location>
        <begin position="45"/>
        <end position="74"/>
    </location>
</feature>
<evidence type="ECO:0000259" key="7">
    <source>
        <dbReference type="Pfam" id="PF00482"/>
    </source>
</evidence>
<dbReference type="Proteomes" id="UP000218810">
    <property type="component" value="Unassembled WGS sequence"/>
</dbReference>
<keyword evidence="5 6" id="KW-0472">Membrane</keyword>
<dbReference type="PANTHER" id="PTHR35007">
    <property type="entry name" value="INTEGRAL MEMBRANE PROTEIN-RELATED"/>
    <property type="match status" value="1"/>
</dbReference>
<gene>
    <name evidence="8" type="ORF">CEY15_07950</name>
</gene>
<keyword evidence="4 6" id="KW-1133">Transmembrane helix</keyword>
<evidence type="ECO:0000313" key="9">
    <source>
        <dbReference type="Proteomes" id="UP000218810"/>
    </source>
</evidence>
<dbReference type="Pfam" id="PF00482">
    <property type="entry name" value="T2SSF"/>
    <property type="match status" value="1"/>
</dbReference>
<accession>A0A2A2WQT5</accession>
<evidence type="ECO:0000256" key="4">
    <source>
        <dbReference type="ARBA" id="ARBA00022989"/>
    </source>
</evidence>
<dbReference type="EMBL" id="NTGA01000014">
    <property type="protein sequence ID" value="PAY23505.1"/>
    <property type="molecule type" value="Genomic_DNA"/>
</dbReference>
<proteinExistence type="predicted"/>
<evidence type="ECO:0000256" key="2">
    <source>
        <dbReference type="ARBA" id="ARBA00022475"/>
    </source>
</evidence>
<feature type="domain" description="Type II secretion system protein GspF" evidence="7">
    <location>
        <begin position="98"/>
        <end position="241"/>
    </location>
</feature>
<reference evidence="9" key="1">
    <citation type="submission" date="2017-09" db="EMBL/GenBank/DDBJ databases">
        <authorList>
            <person name="Zhang Y."/>
            <person name="Huang X."/>
            <person name="Liu J."/>
            <person name="Lu L."/>
            <person name="Peng K."/>
        </authorList>
    </citation>
    <scope>NUCLEOTIDE SEQUENCE [LARGE SCALE GENOMIC DNA]</scope>
    <source>
        <strain evidence="9">S-XJ-1</strain>
    </source>
</reference>
<keyword evidence="2" id="KW-1003">Cell membrane</keyword>
<feature type="transmembrane region" description="Helical" evidence="6">
    <location>
        <begin position="227"/>
        <end position="247"/>
    </location>
</feature>
<name>A0A2A2WQT5_9ACTN</name>
<evidence type="ECO:0000256" key="3">
    <source>
        <dbReference type="ARBA" id="ARBA00022692"/>
    </source>
</evidence>
<evidence type="ECO:0000256" key="6">
    <source>
        <dbReference type="SAM" id="Phobius"/>
    </source>
</evidence>
<protein>
    <recommendedName>
        <fullName evidence="7">Type II secretion system protein GspF domain-containing protein</fullName>
    </recommendedName>
</protein>
<dbReference type="InterPro" id="IPR018076">
    <property type="entry name" value="T2SS_GspF_dom"/>
</dbReference>